<proteinExistence type="inferred from homology"/>
<feature type="transmembrane region" description="Helical" evidence="16">
    <location>
        <begin position="225"/>
        <end position="247"/>
    </location>
</feature>
<evidence type="ECO:0000256" key="7">
    <source>
        <dbReference type="ARBA" id="ARBA00023209"/>
    </source>
</evidence>
<dbReference type="GO" id="GO:0006646">
    <property type="term" value="P:phosphatidylethanolamine biosynthetic process"/>
    <property type="evidence" value="ECO:0007669"/>
    <property type="project" value="TreeGrafter"/>
</dbReference>
<dbReference type="PANTHER" id="PTHR10414:SF37">
    <property type="entry name" value="BB IN A BOXCAR, ISOFORM C"/>
    <property type="match status" value="1"/>
</dbReference>
<evidence type="ECO:0000256" key="3">
    <source>
        <dbReference type="ARBA" id="ARBA00022679"/>
    </source>
</evidence>
<keyword evidence="5 16" id="KW-1133">Transmembrane helix</keyword>
<dbReference type="FunFam" id="1.20.120.1760:FF:000002">
    <property type="entry name" value="Choline/ethanolamine phosphotransferase 1"/>
    <property type="match status" value="1"/>
</dbReference>
<keyword evidence="8" id="KW-1208">Phospholipid metabolism</keyword>
<dbReference type="AlphaFoldDB" id="A0AA88HSH9"/>
<dbReference type="InterPro" id="IPR014472">
    <property type="entry name" value="CHOPT"/>
</dbReference>
<sequence length="446" mass="49330">MSRQQAKTTTKMDMELPTPRDTVLSSMQLRNLKNHKYSCVSNSFLDPYMQKWWCWLVEQCPMWLAPNLITIVGLLINLVTTLILVLYSPDGKQEPPRWSCFLCALGLFIYQSLDAIDGKQARRTGSSSPLGELFDHGCDSVSVVCVALSACLAVQLGYHPQWMFLQSFCALTLFYCAHWQAYVSGTLQFGKFDVTEAQFGIIGIHLISTIFGPSVWSITVFSVPLAILLVICCQLPALASFSSLASYVCNGGVGKNGSTVALSDGVFPLRLIGSAITHLIYLHVGISQLSVILTGGVGKNGSTIAGTSVLSPAIPIGMVLVPAYVIAGKSPELYESHAALYVLAFGLVAAKVTNKLVIAHMSKSELNYLDSSMIGPLFVFLNQYFDKFFPEYYVLWLCMVWVTFDFMRYSMKVCYELCDYFNIYLFKIKSPDITKNGSMKKNGHAH</sequence>
<accession>A0AA88HSH9</accession>
<feature type="transmembrane region" description="Helical" evidence="16">
    <location>
        <begin position="304"/>
        <end position="326"/>
    </location>
</feature>
<feature type="transmembrane region" description="Helical" evidence="16">
    <location>
        <begin position="63"/>
        <end position="86"/>
    </location>
</feature>
<feature type="transmembrane region" description="Helical" evidence="16">
    <location>
        <begin position="338"/>
        <end position="354"/>
    </location>
</feature>
<keyword evidence="3 15" id="KW-0808">Transferase</keyword>
<evidence type="ECO:0000256" key="11">
    <source>
        <dbReference type="ARBA" id="ARBA00036890"/>
    </source>
</evidence>
<comment type="catalytic activity">
    <reaction evidence="14">
        <text>CDP-choline + a 1,2-diacyl-sn-glycerol = a 1,2-diacyl-sn-glycero-3-phosphocholine + CMP + H(+)</text>
        <dbReference type="Rhea" id="RHEA:32939"/>
        <dbReference type="ChEBI" id="CHEBI:15378"/>
        <dbReference type="ChEBI" id="CHEBI:17815"/>
        <dbReference type="ChEBI" id="CHEBI:57643"/>
        <dbReference type="ChEBI" id="CHEBI:58779"/>
        <dbReference type="ChEBI" id="CHEBI:60377"/>
        <dbReference type="EC" id="2.7.8.2"/>
    </reaction>
    <physiologicalReaction direction="left-to-right" evidence="14">
        <dbReference type="Rhea" id="RHEA:32940"/>
    </physiologicalReaction>
</comment>
<evidence type="ECO:0000313" key="17">
    <source>
        <dbReference type="EMBL" id="KAK2716378.1"/>
    </source>
</evidence>
<dbReference type="PIRSF" id="PIRSF015665">
    <property type="entry name" value="CHOPT"/>
    <property type="match status" value="1"/>
</dbReference>
<evidence type="ECO:0000256" key="10">
    <source>
        <dbReference type="ARBA" id="ARBA00036651"/>
    </source>
</evidence>
<evidence type="ECO:0000256" key="14">
    <source>
        <dbReference type="ARBA" id="ARBA00048570"/>
    </source>
</evidence>
<evidence type="ECO:0000256" key="9">
    <source>
        <dbReference type="ARBA" id="ARBA00036100"/>
    </source>
</evidence>
<comment type="subcellular location">
    <subcellularLocation>
        <location evidence="1">Membrane</location>
        <topology evidence="1">Multi-pass membrane protein</topology>
    </subcellularLocation>
</comment>
<dbReference type="EC" id="2.7.8.2" evidence="13"/>
<keyword evidence="18" id="KW-1185">Reference proteome</keyword>
<keyword evidence="4 16" id="KW-0812">Transmembrane</keyword>
<dbReference type="EMBL" id="JAVRJZ010000012">
    <property type="protein sequence ID" value="KAK2716378.1"/>
    <property type="molecule type" value="Genomic_DNA"/>
</dbReference>
<evidence type="ECO:0000256" key="8">
    <source>
        <dbReference type="ARBA" id="ARBA00023264"/>
    </source>
</evidence>
<evidence type="ECO:0000313" key="18">
    <source>
        <dbReference type="Proteomes" id="UP001187531"/>
    </source>
</evidence>
<evidence type="ECO:0000256" key="4">
    <source>
        <dbReference type="ARBA" id="ARBA00022692"/>
    </source>
</evidence>
<evidence type="ECO:0000256" key="6">
    <source>
        <dbReference type="ARBA" id="ARBA00023136"/>
    </source>
</evidence>
<evidence type="ECO:0000256" key="13">
    <source>
        <dbReference type="ARBA" id="ARBA00038987"/>
    </source>
</evidence>
<keyword evidence="7" id="KW-0594">Phospholipid biosynthesis</keyword>
<dbReference type="InterPro" id="IPR048254">
    <property type="entry name" value="CDP_ALCOHOL_P_TRANSF_CS"/>
</dbReference>
<evidence type="ECO:0000256" key="15">
    <source>
        <dbReference type="RuleBase" id="RU003750"/>
    </source>
</evidence>
<feature type="transmembrane region" description="Helical" evidence="16">
    <location>
        <begin position="163"/>
        <end position="182"/>
    </location>
</feature>
<comment type="similarity">
    <text evidence="2 15">Belongs to the CDP-alcohol phosphatidyltransferase class-I family.</text>
</comment>
<feature type="transmembrane region" description="Helical" evidence="16">
    <location>
        <begin position="197"/>
        <end position="218"/>
    </location>
</feature>
<comment type="catalytic activity">
    <reaction evidence="10">
        <text>1,2-dioctanoyl-sn-glycerol + CDP-choline = 1,2-dioctanoyl-sn-glycero-3-phosphocholine + CMP + H(+)</text>
        <dbReference type="Rhea" id="RHEA:54232"/>
        <dbReference type="ChEBI" id="CHEBI:15378"/>
        <dbReference type="ChEBI" id="CHEBI:58779"/>
        <dbReference type="ChEBI" id="CHEBI:60377"/>
        <dbReference type="ChEBI" id="CHEBI:76979"/>
        <dbReference type="ChEBI" id="CHEBI:78228"/>
    </reaction>
    <physiologicalReaction direction="left-to-right" evidence="10">
        <dbReference type="Rhea" id="RHEA:54233"/>
    </physiologicalReaction>
</comment>
<dbReference type="GO" id="GO:0004307">
    <property type="term" value="F:ethanolaminephosphotransferase activity"/>
    <property type="evidence" value="ECO:0007669"/>
    <property type="project" value="TreeGrafter"/>
</dbReference>
<gene>
    <name evidence="17" type="ORF">QYM36_010812</name>
</gene>
<dbReference type="Gene3D" id="1.20.120.1760">
    <property type="match status" value="1"/>
</dbReference>
<dbReference type="GO" id="GO:0004142">
    <property type="term" value="F:diacylglycerol cholinephosphotransferase activity"/>
    <property type="evidence" value="ECO:0007669"/>
    <property type="project" value="UniProtKB-EC"/>
</dbReference>
<dbReference type="InterPro" id="IPR043130">
    <property type="entry name" value="CDP-OH_PTrfase_TM_dom"/>
</dbReference>
<dbReference type="GO" id="GO:0005789">
    <property type="term" value="C:endoplasmic reticulum membrane"/>
    <property type="evidence" value="ECO:0007669"/>
    <property type="project" value="TreeGrafter"/>
</dbReference>
<comment type="caution">
    <text evidence="17">The sequence shown here is derived from an EMBL/GenBank/DDBJ whole genome shotgun (WGS) entry which is preliminary data.</text>
</comment>
<comment type="catalytic activity">
    <reaction evidence="11">
        <text>1-hexadecanoyl-2-(9Z-octadecenoyl)-sn-glycerol + CDP-choline = 1-hexadecanoyl-2-(9Z-octadecenoyl)-sn-glycero-3-phosphocholine + CMP + H(+)</text>
        <dbReference type="Rhea" id="RHEA:54244"/>
        <dbReference type="ChEBI" id="CHEBI:15378"/>
        <dbReference type="ChEBI" id="CHEBI:58779"/>
        <dbReference type="ChEBI" id="CHEBI:60377"/>
        <dbReference type="ChEBI" id="CHEBI:73001"/>
        <dbReference type="ChEBI" id="CHEBI:75466"/>
    </reaction>
    <physiologicalReaction direction="left-to-right" evidence="11">
        <dbReference type="Rhea" id="RHEA:54245"/>
    </physiologicalReaction>
</comment>
<keyword evidence="6 16" id="KW-0472">Membrane</keyword>
<organism evidence="17 18">
    <name type="scientific">Artemia franciscana</name>
    <name type="common">Brine shrimp</name>
    <name type="synonym">Artemia sanfranciscana</name>
    <dbReference type="NCBI Taxonomy" id="6661"/>
    <lineage>
        <taxon>Eukaryota</taxon>
        <taxon>Metazoa</taxon>
        <taxon>Ecdysozoa</taxon>
        <taxon>Arthropoda</taxon>
        <taxon>Crustacea</taxon>
        <taxon>Branchiopoda</taxon>
        <taxon>Anostraca</taxon>
        <taxon>Artemiidae</taxon>
        <taxon>Artemia</taxon>
    </lineage>
</organism>
<keyword evidence="7" id="KW-0444">Lipid biosynthesis</keyword>
<evidence type="ECO:0000256" key="2">
    <source>
        <dbReference type="ARBA" id="ARBA00010441"/>
    </source>
</evidence>
<comment type="pathway">
    <text evidence="12">Phospholipid metabolism; phosphatidylcholine biosynthesis; phosphatidylcholine from phosphocholine: step 2/2.</text>
</comment>
<dbReference type="Proteomes" id="UP001187531">
    <property type="component" value="Unassembled WGS sequence"/>
</dbReference>
<evidence type="ECO:0000256" key="12">
    <source>
        <dbReference type="ARBA" id="ARBA00037890"/>
    </source>
</evidence>
<dbReference type="PROSITE" id="PS00379">
    <property type="entry name" value="CDP_ALCOHOL_P_TRANSF"/>
    <property type="match status" value="1"/>
</dbReference>
<evidence type="ECO:0000256" key="1">
    <source>
        <dbReference type="ARBA" id="ARBA00004141"/>
    </source>
</evidence>
<dbReference type="Pfam" id="PF01066">
    <property type="entry name" value="CDP-OH_P_transf"/>
    <property type="match status" value="1"/>
</dbReference>
<comment type="catalytic activity">
    <reaction evidence="9">
        <text>1-hexadecanoyl-2-(4Z,7Z,10Z,13Z,16Z,19Z-docosahexaenoyl)-sn-glycerol + CDP-choline = 1-hexadecanoyl-2-(4Z,7Z,10Z,13Z,16Z,19Z-docosahexaenoyl)-sn-glycero-3-phosphocholine + CMP + H(+)</text>
        <dbReference type="Rhea" id="RHEA:54332"/>
        <dbReference type="ChEBI" id="CHEBI:15378"/>
        <dbReference type="ChEBI" id="CHEBI:58779"/>
        <dbReference type="ChEBI" id="CHEBI:60377"/>
        <dbReference type="ChEBI" id="CHEBI:74963"/>
        <dbReference type="ChEBI" id="CHEBI:82949"/>
    </reaction>
    <physiologicalReaction direction="left-to-right" evidence="9">
        <dbReference type="Rhea" id="RHEA:54333"/>
    </physiologicalReaction>
</comment>
<feature type="transmembrane region" description="Helical" evidence="16">
    <location>
        <begin position="391"/>
        <end position="407"/>
    </location>
</feature>
<protein>
    <recommendedName>
        <fullName evidence="13">diacylglycerol cholinephosphotransferase</fullName>
        <ecNumber evidence="13">2.7.8.2</ecNumber>
    </recommendedName>
</protein>
<keyword evidence="7" id="KW-0443">Lipid metabolism</keyword>
<reference evidence="17" key="1">
    <citation type="submission" date="2023-07" db="EMBL/GenBank/DDBJ databases">
        <title>Chromosome-level genome assembly of Artemia franciscana.</title>
        <authorList>
            <person name="Jo E."/>
        </authorList>
    </citation>
    <scope>NUCLEOTIDE SEQUENCE</scope>
    <source>
        <tissue evidence="17">Whole body</tissue>
    </source>
</reference>
<feature type="transmembrane region" description="Helical" evidence="16">
    <location>
        <begin position="267"/>
        <end position="292"/>
    </location>
</feature>
<dbReference type="PANTHER" id="PTHR10414">
    <property type="entry name" value="ETHANOLAMINEPHOSPHOTRANSFERASE"/>
    <property type="match status" value="1"/>
</dbReference>
<name>A0AA88HSH9_ARTSF</name>
<evidence type="ECO:0000256" key="16">
    <source>
        <dbReference type="SAM" id="Phobius"/>
    </source>
</evidence>
<dbReference type="InterPro" id="IPR000462">
    <property type="entry name" value="CDP-OH_P_trans"/>
</dbReference>
<evidence type="ECO:0000256" key="5">
    <source>
        <dbReference type="ARBA" id="ARBA00022989"/>
    </source>
</evidence>
<dbReference type="GO" id="GO:0005794">
    <property type="term" value="C:Golgi apparatus"/>
    <property type="evidence" value="ECO:0007669"/>
    <property type="project" value="TreeGrafter"/>
</dbReference>